<dbReference type="EMBL" id="CYZA01000004">
    <property type="protein sequence ID" value="CUN69599.1"/>
    <property type="molecule type" value="Genomic_DNA"/>
</dbReference>
<evidence type="ECO:0000259" key="1">
    <source>
        <dbReference type="Pfam" id="PF13391"/>
    </source>
</evidence>
<gene>
    <name evidence="2" type="ORF">ERS852395_01068</name>
</gene>
<dbReference type="Proteomes" id="UP000095447">
    <property type="component" value="Unassembled WGS sequence"/>
</dbReference>
<dbReference type="InterPro" id="IPR003615">
    <property type="entry name" value="HNH_nuc"/>
</dbReference>
<organism evidence="2 3">
    <name type="scientific">Blautia obeum</name>
    <dbReference type="NCBI Taxonomy" id="40520"/>
    <lineage>
        <taxon>Bacteria</taxon>
        <taxon>Bacillati</taxon>
        <taxon>Bacillota</taxon>
        <taxon>Clostridia</taxon>
        <taxon>Lachnospirales</taxon>
        <taxon>Lachnospiraceae</taxon>
        <taxon>Blautia</taxon>
    </lineage>
</organism>
<sequence>MSSRQIPARVVKELYAKSGNCCAFSGCNEQLFENANVGQICHIQGVNSGSARYNPDLPEEVVNGIDNLILLCSNHHKLIDEREDLFPVEKLLEMKKAHENFVSQAIFQSNRKRFFDNLQRIFQENNFDRIILEQGYEAPFEDSVFVNTDNGCEQLRNLLNTNYALGLSGEERREIYIFAESLDYVMQEIAMNSYSNGNRIAIPNYKEDDFRIIRERLKNLHREYVKYRFGNI</sequence>
<dbReference type="RefSeq" id="WP_055052937.1">
    <property type="nucleotide sequence ID" value="NZ_CYZA01000004.1"/>
</dbReference>
<accession>A0A173Z1L7</accession>
<feature type="domain" description="HNH nuclease" evidence="1">
    <location>
        <begin position="22"/>
        <end position="81"/>
    </location>
</feature>
<name>A0A173Z1L7_9FIRM</name>
<evidence type="ECO:0000313" key="2">
    <source>
        <dbReference type="EMBL" id="CUN69599.1"/>
    </source>
</evidence>
<dbReference type="AlphaFoldDB" id="A0A173Z1L7"/>
<dbReference type="CDD" id="cd00085">
    <property type="entry name" value="HNHc"/>
    <property type="match status" value="1"/>
</dbReference>
<dbReference type="Pfam" id="PF13391">
    <property type="entry name" value="HNH_2"/>
    <property type="match status" value="1"/>
</dbReference>
<proteinExistence type="predicted"/>
<reference evidence="2 3" key="1">
    <citation type="submission" date="2015-09" db="EMBL/GenBank/DDBJ databases">
        <authorList>
            <consortium name="Pathogen Informatics"/>
        </authorList>
    </citation>
    <scope>NUCLEOTIDE SEQUENCE [LARGE SCALE GENOMIC DNA]</scope>
    <source>
        <strain evidence="2 3">2789STDY5608838</strain>
    </source>
</reference>
<evidence type="ECO:0000313" key="3">
    <source>
        <dbReference type="Proteomes" id="UP000095447"/>
    </source>
</evidence>
<protein>
    <recommendedName>
        <fullName evidence="1">HNH nuclease domain-containing protein</fullName>
    </recommendedName>
</protein>